<accession>A0ABZ2EH99</accession>
<gene>
    <name evidence="1" type="ORF">PIECOFPK_00490</name>
</gene>
<proteinExistence type="predicted"/>
<reference evidence="2" key="1">
    <citation type="submission" date="2024-01" db="EMBL/GenBank/DDBJ databases">
        <title>Mycovorax composti gen. nov. sp. nov., a member of the family Chitinophagaceae isolated from button mushroom compost.</title>
        <authorList>
            <person name="Thai M."/>
            <person name="Bell T.L."/>
            <person name="Kertesz M.A."/>
        </authorList>
    </citation>
    <scope>NUCLEOTIDE SEQUENCE [LARGE SCALE GENOMIC DNA]</scope>
    <source>
        <strain evidence="2">C216</strain>
    </source>
</reference>
<evidence type="ECO:0000313" key="2">
    <source>
        <dbReference type="Proteomes" id="UP001321305"/>
    </source>
</evidence>
<name>A0ABZ2EH99_9BACT</name>
<protein>
    <submittedName>
        <fullName evidence="1">Uncharacterized protein</fullName>
    </submittedName>
</protein>
<dbReference type="Proteomes" id="UP001321305">
    <property type="component" value="Chromosome"/>
</dbReference>
<evidence type="ECO:0000313" key="1">
    <source>
        <dbReference type="EMBL" id="WWC82781.1"/>
    </source>
</evidence>
<keyword evidence="2" id="KW-1185">Reference proteome</keyword>
<dbReference type="EMBL" id="CP144143">
    <property type="protein sequence ID" value="WWC82781.1"/>
    <property type="molecule type" value="Genomic_DNA"/>
</dbReference>
<sequence>MASIINLYVKIMGRWRDGLNFLAKLFQAKFQKQKRSFRRHGLTSNDCLPYEKT</sequence>
<organism evidence="1 2">
    <name type="scientific">Mycovorax composti</name>
    <dbReference type="NCBI Taxonomy" id="2962693"/>
    <lineage>
        <taxon>Bacteria</taxon>
        <taxon>Pseudomonadati</taxon>
        <taxon>Bacteroidota</taxon>
        <taxon>Chitinophagia</taxon>
        <taxon>Chitinophagales</taxon>
        <taxon>Chitinophagaceae</taxon>
        <taxon>Mycovorax</taxon>
    </lineage>
</organism>